<dbReference type="RefSeq" id="XP_012768338.1">
    <property type="nucleotide sequence ID" value="XM_012912884.1"/>
</dbReference>
<organism evidence="1 2">
    <name type="scientific">Babesia bigemina</name>
    <dbReference type="NCBI Taxonomy" id="5866"/>
    <lineage>
        <taxon>Eukaryota</taxon>
        <taxon>Sar</taxon>
        <taxon>Alveolata</taxon>
        <taxon>Apicomplexa</taxon>
        <taxon>Aconoidasida</taxon>
        <taxon>Piroplasmida</taxon>
        <taxon>Babesiidae</taxon>
        <taxon>Babesia</taxon>
    </lineage>
</organism>
<reference evidence="2" key="1">
    <citation type="journal article" date="2014" name="Nucleic Acids Res.">
        <title>The evolutionary dynamics of variant antigen genes in Babesia reveal a history of genomic innovation underlying host-parasite interaction.</title>
        <authorList>
            <person name="Jackson A.P."/>
            <person name="Otto T.D."/>
            <person name="Darby A."/>
            <person name="Ramaprasad A."/>
            <person name="Xia D."/>
            <person name="Echaide I.E."/>
            <person name="Farber M."/>
            <person name="Gahlot S."/>
            <person name="Gamble J."/>
            <person name="Gupta D."/>
            <person name="Gupta Y."/>
            <person name="Jackson L."/>
            <person name="Malandrin L."/>
            <person name="Malas T.B."/>
            <person name="Moussa E."/>
            <person name="Nair M."/>
            <person name="Reid A.J."/>
            <person name="Sanders M."/>
            <person name="Sharma J."/>
            <person name="Tracey A."/>
            <person name="Quail M.A."/>
            <person name="Weir W."/>
            <person name="Wastling J.M."/>
            <person name="Hall N."/>
            <person name="Willadsen P."/>
            <person name="Lingelbach K."/>
            <person name="Shiels B."/>
            <person name="Tait A."/>
            <person name="Berriman M."/>
            <person name="Allred D.R."/>
            <person name="Pain A."/>
        </authorList>
    </citation>
    <scope>NUCLEOTIDE SEQUENCE [LARGE SCALE GENOMIC DNA]</scope>
    <source>
        <strain evidence="2">Bond</strain>
    </source>
</reference>
<evidence type="ECO:0000313" key="2">
    <source>
        <dbReference type="Proteomes" id="UP000033188"/>
    </source>
</evidence>
<dbReference type="GeneID" id="24564693"/>
<accession>A0A061D829</accession>
<dbReference type="Proteomes" id="UP000033188">
    <property type="component" value="Chromosome 3"/>
</dbReference>
<name>A0A061D829_BABBI</name>
<keyword evidence="2" id="KW-1185">Reference proteome</keyword>
<evidence type="ECO:0000313" key="1">
    <source>
        <dbReference type="EMBL" id="CDR96152.1"/>
    </source>
</evidence>
<sequence>MVARAIRPVWARVALTECYYSLGVMSLSTCSNIRLRILVKCALPWSYSTESSCLLILDMPVCQVCLAGDPGIEAMLLLFRRSWMSILSSLGGLVPSVFAYDLHRYHGNPPHLTTLNSYNCLSSALVFGHTQS</sequence>
<proteinExistence type="predicted"/>
<gene>
    <name evidence="1" type="ORF">BBBOND_0300570</name>
</gene>
<dbReference type="VEuPathDB" id="PiroplasmaDB:BBBOND_0300570"/>
<dbReference type="KEGG" id="bbig:BBBOND_0300570"/>
<protein>
    <submittedName>
        <fullName evidence="1">Uncharacterized protein</fullName>
    </submittedName>
</protein>
<dbReference type="EMBL" id="LK391709">
    <property type="protein sequence ID" value="CDR96152.1"/>
    <property type="molecule type" value="Genomic_DNA"/>
</dbReference>
<dbReference type="AlphaFoldDB" id="A0A061D829"/>